<dbReference type="EMBL" id="KZ992925">
    <property type="protein sequence ID" value="RKP06237.1"/>
    <property type="molecule type" value="Genomic_DNA"/>
</dbReference>
<evidence type="ECO:0000256" key="10">
    <source>
        <dbReference type="ARBA" id="ARBA00022777"/>
    </source>
</evidence>
<evidence type="ECO:0000313" key="18">
    <source>
        <dbReference type="Proteomes" id="UP000271241"/>
    </source>
</evidence>
<comment type="function">
    <text evidence="1">Component of the EKC/KEOPS complex that is required for the formation of a threonylcarbamoyl group on adenosine at position 37 (t(6)A37) in tRNAs that read codons beginning with adenine. The complex is probably involved in the transfer of the threonylcarbamoyl moiety of threonylcarbamoyl-AMP (TC-AMP) to the N6 group of A37. BUD32 has ATPase activity in the context of the EKC/KEOPS complex and likely plays a supporting role to the catalytic subunit KAE1. The EKC/KEOPS complex also promotes both telomere uncapping and telomere elongation. The complex is required for efficient recruitment of transcriptional coactivators.</text>
</comment>
<evidence type="ECO:0000256" key="1">
    <source>
        <dbReference type="ARBA" id="ARBA00003747"/>
    </source>
</evidence>
<keyword evidence="7" id="KW-0808">Transferase</keyword>
<evidence type="ECO:0000256" key="4">
    <source>
        <dbReference type="ARBA" id="ARBA00012513"/>
    </source>
</evidence>
<dbReference type="GO" id="GO:0005634">
    <property type="term" value="C:nucleus"/>
    <property type="evidence" value="ECO:0007669"/>
    <property type="project" value="UniProtKB-SubCell"/>
</dbReference>
<evidence type="ECO:0000256" key="9">
    <source>
        <dbReference type="ARBA" id="ARBA00022741"/>
    </source>
</evidence>
<dbReference type="InterPro" id="IPR000719">
    <property type="entry name" value="Prot_kinase_dom"/>
</dbReference>
<keyword evidence="5" id="KW-0723">Serine/threonine-protein kinase</keyword>
<keyword evidence="10 17" id="KW-0418">Kinase</keyword>
<evidence type="ECO:0000256" key="15">
    <source>
        <dbReference type="ARBA" id="ARBA00048679"/>
    </source>
</evidence>
<dbReference type="GO" id="GO:0005829">
    <property type="term" value="C:cytosol"/>
    <property type="evidence" value="ECO:0007669"/>
    <property type="project" value="TreeGrafter"/>
</dbReference>
<comment type="subcellular location">
    <subcellularLocation>
        <location evidence="2">Nucleus</location>
    </subcellularLocation>
</comment>
<proteinExistence type="inferred from homology"/>
<dbReference type="AlphaFoldDB" id="A0A4P9XKA9"/>
<dbReference type="Pfam" id="PF06293">
    <property type="entry name" value="Kdo"/>
    <property type="match status" value="1"/>
</dbReference>
<dbReference type="SUPFAM" id="SSF56112">
    <property type="entry name" value="Protein kinase-like (PK-like)"/>
    <property type="match status" value="1"/>
</dbReference>
<evidence type="ECO:0000256" key="12">
    <source>
        <dbReference type="ARBA" id="ARBA00022840"/>
    </source>
</evidence>
<dbReference type="GO" id="GO:0005524">
    <property type="term" value="F:ATP binding"/>
    <property type="evidence" value="ECO:0007669"/>
    <property type="project" value="UniProtKB-KW"/>
</dbReference>
<evidence type="ECO:0000256" key="8">
    <source>
        <dbReference type="ARBA" id="ARBA00022694"/>
    </source>
</evidence>
<dbReference type="PANTHER" id="PTHR12209:SF0">
    <property type="entry name" value="EKC_KEOPS COMPLEX SUBUNIT TP53RK"/>
    <property type="match status" value="1"/>
</dbReference>
<dbReference type="PROSITE" id="PS50011">
    <property type="entry name" value="PROTEIN_KINASE_DOM"/>
    <property type="match status" value="1"/>
</dbReference>
<evidence type="ECO:0000259" key="16">
    <source>
        <dbReference type="PROSITE" id="PS50011"/>
    </source>
</evidence>
<keyword evidence="18" id="KW-1185">Reference proteome</keyword>
<reference evidence="18" key="1">
    <citation type="journal article" date="2018" name="Nat. Microbiol.">
        <title>Leveraging single-cell genomics to expand the fungal tree of life.</title>
        <authorList>
            <person name="Ahrendt S.R."/>
            <person name="Quandt C.A."/>
            <person name="Ciobanu D."/>
            <person name="Clum A."/>
            <person name="Salamov A."/>
            <person name="Andreopoulos B."/>
            <person name="Cheng J.F."/>
            <person name="Woyke T."/>
            <person name="Pelin A."/>
            <person name="Henrissat B."/>
            <person name="Reynolds N.K."/>
            <person name="Benny G.L."/>
            <person name="Smith M.E."/>
            <person name="James T.Y."/>
            <person name="Grigoriev I.V."/>
        </authorList>
    </citation>
    <scope>NUCLEOTIDE SEQUENCE [LARGE SCALE GENOMIC DNA]</scope>
    <source>
        <strain evidence="18">RSA 1356</strain>
    </source>
</reference>
<dbReference type="SMART" id="SM00220">
    <property type="entry name" value="S_TKc"/>
    <property type="match status" value="1"/>
</dbReference>
<gene>
    <name evidence="17" type="ORF">THASP1DRAFT_31950</name>
</gene>
<keyword evidence="9" id="KW-0547">Nucleotide-binding</keyword>
<dbReference type="Proteomes" id="UP000271241">
    <property type="component" value="Unassembled WGS sequence"/>
</dbReference>
<dbReference type="GO" id="GO:0004674">
    <property type="term" value="F:protein serine/threonine kinase activity"/>
    <property type="evidence" value="ECO:0007669"/>
    <property type="project" value="UniProtKB-KW"/>
</dbReference>
<evidence type="ECO:0000313" key="17">
    <source>
        <dbReference type="EMBL" id="RKP06237.1"/>
    </source>
</evidence>
<evidence type="ECO:0000256" key="14">
    <source>
        <dbReference type="ARBA" id="ARBA00047899"/>
    </source>
</evidence>
<evidence type="ECO:0000256" key="2">
    <source>
        <dbReference type="ARBA" id="ARBA00004123"/>
    </source>
</evidence>
<protein>
    <recommendedName>
        <fullName evidence="4">non-specific serine/threonine protein kinase</fullName>
        <ecNumber evidence="4">2.7.11.1</ecNumber>
    </recommendedName>
</protein>
<evidence type="ECO:0000256" key="11">
    <source>
        <dbReference type="ARBA" id="ARBA00022801"/>
    </source>
</evidence>
<dbReference type="FunFam" id="3.30.200.20:FF:000201">
    <property type="entry name" value="TP53-regulating kinase isoform X1"/>
    <property type="match status" value="1"/>
</dbReference>
<feature type="domain" description="Protein kinase" evidence="16">
    <location>
        <begin position="3"/>
        <end position="222"/>
    </location>
</feature>
<dbReference type="NCBIfam" id="TIGR03724">
    <property type="entry name" value="arch_bud32"/>
    <property type="match status" value="1"/>
</dbReference>
<dbReference type="OrthoDB" id="3399at2759"/>
<evidence type="ECO:0000256" key="7">
    <source>
        <dbReference type="ARBA" id="ARBA00022679"/>
    </source>
</evidence>
<dbReference type="InterPro" id="IPR008266">
    <property type="entry name" value="Tyr_kinase_AS"/>
</dbReference>
<accession>A0A4P9XKA9</accession>
<dbReference type="GO" id="GO:0070525">
    <property type="term" value="P:tRNA threonylcarbamoyladenosine metabolic process"/>
    <property type="evidence" value="ECO:0007669"/>
    <property type="project" value="TreeGrafter"/>
</dbReference>
<evidence type="ECO:0000256" key="6">
    <source>
        <dbReference type="ARBA" id="ARBA00022553"/>
    </source>
</evidence>
<dbReference type="GO" id="GO:0008033">
    <property type="term" value="P:tRNA processing"/>
    <property type="evidence" value="ECO:0007669"/>
    <property type="project" value="UniProtKB-KW"/>
</dbReference>
<evidence type="ECO:0000256" key="3">
    <source>
        <dbReference type="ARBA" id="ARBA00010630"/>
    </source>
</evidence>
<keyword evidence="11" id="KW-0378">Hydrolase</keyword>
<dbReference type="GO" id="GO:0000408">
    <property type="term" value="C:EKC/KEOPS complex"/>
    <property type="evidence" value="ECO:0007669"/>
    <property type="project" value="TreeGrafter"/>
</dbReference>
<evidence type="ECO:0000256" key="13">
    <source>
        <dbReference type="ARBA" id="ARBA00023242"/>
    </source>
</evidence>
<dbReference type="GO" id="GO:0016787">
    <property type="term" value="F:hydrolase activity"/>
    <property type="evidence" value="ECO:0007669"/>
    <property type="project" value="UniProtKB-KW"/>
</dbReference>
<dbReference type="STRING" id="78915.A0A4P9XKA9"/>
<keyword evidence="13" id="KW-0539">Nucleus</keyword>
<keyword evidence="12" id="KW-0067">ATP-binding</keyword>
<comment type="catalytic activity">
    <reaction evidence="14">
        <text>L-threonyl-[protein] + ATP = O-phospho-L-threonyl-[protein] + ADP + H(+)</text>
        <dbReference type="Rhea" id="RHEA:46608"/>
        <dbReference type="Rhea" id="RHEA-COMP:11060"/>
        <dbReference type="Rhea" id="RHEA-COMP:11605"/>
        <dbReference type="ChEBI" id="CHEBI:15378"/>
        <dbReference type="ChEBI" id="CHEBI:30013"/>
        <dbReference type="ChEBI" id="CHEBI:30616"/>
        <dbReference type="ChEBI" id="CHEBI:61977"/>
        <dbReference type="ChEBI" id="CHEBI:456216"/>
        <dbReference type="EC" id="2.7.11.1"/>
    </reaction>
</comment>
<dbReference type="EC" id="2.7.11.1" evidence="4"/>
<comment type="similarity">
    <text evidence="3">Belongs to the protein kinase superfamily. BUD32 family.</text>
</comment>
<dbReference type="Gene3D" id="3.30.200.20">
    <property type="entry name" value="Phosphorylase Kinase, domain 1"/>
    <property type="match status" value="1"/>
</dbReference>
<name>A0A4P9XKA9_9FUNG</name>
<dbReference type="Gene3D" id="1.10.510.10">
    <property type="entry name" value="Transferase(Phosphotransferase) domain 1"/>
    <property type="match status" value="1"/>
</dbReference>
<keyword evidence="6" id="KW-0597">Phosphoprotein</keyword>
<dbReference type="InterPro" id="IPR022495">
    <property type="entry name" value="Bud32"/>
</dbReference>
<dbReference type="InterPro" id="IPR011009">
    <property type="entry name" value="Kinase-like_dom_sf"/>
</dbReference>
<organism evidence="17 18">
    <name type="scientific">Thamnocephalis sphaerospora</name>
    <dbReference type="NCBI Taxonomy" id="78915"/>
    <lineage>
        <taxon>Eukaryota</taxon>
        <taxon>Fungi</taxon>
        <taxon>Fungi incertae sedis</taxon>
        <taxon>Zoopagomycota</taxon>
        <taxon>Zoopagomycotina</taxon>
        <taxon>Zoopagomycetes</taxon>
        <taxon>Zoopagales</taxon>
        <taxon>Sigmoideomycetaceae</taxon>
        <taxon>Thamnocephalis</taxon>
    </lineage>
</organism>
<evidence type="ECO:0000256" key="5">
    <source>
        <dbReference type="ARBA" id="ARBA00022527"/>
    </source>
</evidence>
<keyword evidence="8" id="KW-0819">tRNA processing</keyword>
<sequence length="222" mass="25104">MLPTGAELIYQGAEARVYCVPFLGRKAVAKERFSKAYRHPVLDRKLTSRRVVQEARLLQRCRRAGVAAPAVYHVDLGASTIYMEHIDATTVRDHLHQATLRAEQVSLLAQQIGQLLARMHQADVIHGDLTTSNMMLRKQEEGDQRLVAIDFGLSYTSTLPEDKAVDLYVLERAFLSTHPNSEQMFQEILDFYRATGKGSGAQQVLKRLDEVRLRGRKRSMIG</sequence>
<dbReference type="PANTHER" id="PTHR12209">
    <property type="entry name" value="NON-SPECIFIC SERINE/THREONINE PROTEIN KINASE"/>
    <property type="match status" value="1"/>
</dbReference>
<dbReference type="FunFam" id="1.10.510.10:FF:000323">
    <property type="entry name" value="TP53-regulating kinase, putative"/>
    <property type="match status" value="1"/>
</dbReference>
<dbReference type="PROSITE" id="PS00109">
    <property type="entry name" value="PROTEIN_KINASE_TYR"/>
    <property type="match status" value="1"/>
</dbReference>
<comment type="catalytic activity">
    <reaction evidence="15">
        <text>L-seryl-[protein] + ATP = O-phospho-L-seryl-[protein] + ADP + H(+)</text>
        <dbReference type="Rhea" id="RHEA:17989"/>
        <dbReference type="Rhea" id="RHEA-COMP:9863"/>
        <dbReference type="Rhea" id="RHEA-COMP:11604"/>
        <dbReference type="ChEBI" id="CHEBI:15378"/>
        <dbReference type="ChEBI" id="CHEBI:29999"/>
        <dbReference type="ChEBI" id="CHEBI:30616"/>
        <dbReference type="ChEBI" id="CHEBI:83421"/>
        <dbReference type="ChEBI" id="CHEBI:456216"/>
        <dbReference type="EC" id="2.7.11.1"/>
    </reaction>
</comment>